<name>A0ABR3PS48_9TREE</name>
<feature type="transmembrane region" description="Helical" evidence="8">
    <location>
        <begin position="278"/>
        <end position="299"/>
    </location>
</feature>
<evidence type="ECO:0000256" key="5">
    <source>
        <dbReference type="ARBA" id="ARBA00022989"/>
    </source>
</evidence>
<protein>
    <recommendedName>
        <fullName evidence="9">Amino acid permease/ SLC12A domain-containing protein</fullName>
    </recommendedName>
</protein>
<dbReference type="RefSeq" id="XP_069205203.1">
    <property type="nucleotide sequence ID" value="XM_069357266.1"/>
</dbReference>
<feature type="transmembrane region" description="Helical" evidence="8">
    <location>
        <begin position="415"/>
        <end position="433"/>
    </location>
</feature>
<dbReference type="InterPro" id="IPR004840">
    <property type="entry name" value="Amino_acid_permease_CS"/>
</dbReference>
<evidence type="ECO:0000256" key="8">
    <source>
        <dbReference type="SAM" id="Phobius"/>
    </source>
</evidence>
<proteinExistence type="predicted"/>
<feature type="transmembrane region" description="Helical" evidence="8">
    <location>
        <begin position="319"/>
        <end position="338"/>
    </location>
</feature>
<reference evidence="10 11" key="1">
    <citation type="submission" date="2023-08" db="EMBL/GenBank/DDBJ databases">
        <title>Annotated Genome Sequence of Vanrija albida AlHP1.</title>
        <authorList>
            <person name="Herzog R."/>
        </authorList>
    </citation>
    <scope>NUCLEOTIDE SEQUENCE [LARGE SCALE GENOMIC DNA]</scope>
    <source>
        <strain evidence="10 11">AlHP1</strain>
    </source>
</reference>
<evidence type="ECO:0000313" key="11">
    <source>
        <dbReference type="Proteomes" id="UP001565368"/>
    </source>
</evidence>
<feature type="transmembrane region" description="Helical" evidence="8">
    <location>
        <begin position="445"/>
        <end position="468"/>
    </location>
</feature>
<keyword evidence="11" id="KW-1185">Reference proteome</keyword>
<gene>
    <name evidence="10" type="ORF">Q8F55_008885</name>
</gene>
<keyword evidence="4" id="KW-0029">Amino-acid transport</keyword>
<feature type="transmembrane region" description="Helical" evidence="8">
    <location>
        <begin position="488"/>
        <end position="512"/>
    </location>
</feature>
<accession>A0ABR3PS48</accession>
<feature type="transmembrane region" description="Helical" evidence="8">
    <location>
        <begin position="147"/>
        <end position="172"/>
    </location>
</feature>
<sequence length="585" mass="63858">METSKAGSFLPDIDYSYPPVHKSQSPTPGPEPDIVVRSPTNSSSKRNSSSRGWRRDSALDDDHLRRGLKPRHISFIALGGVLGTGLFLGTGDALGKAGPLGLLLGYSIFGGIMICLMQGLGEMAAYMPLAGGHVLYASRFVDKSLGFAVGCTYALIWVLACPAELSALAVLVNYWIPDKTVSNAVWILIALGFIFTLNLFPVAVFGEAEFIFTSIKVITIIGLISKSNPPTRPLTPVLGIAINVGAGPNGHYIGFEYWHNPGTFGIEYLGIKGAGGKWLGFWAVFAQAGFSYIGTEIVALTAAESANPTKALPLAIKQIYLRICVFYILGTFILGLNCPSNDPRLGSASDASASPFVIAISRVGYTTLPHVINAAILLSAWSAANADIYVASRTIYYLAKQGGLPKVFLRSTRRGVPYVAVCTAATAGLLSLMSVDYNAHKVFNWFASLLGTCGLICFTIISITYLRFRRILELNHIDRSTLPFRSNFARFGAWVVIATIPVIAVFSGWTAFFRRDKFDVASLLTYYLPLVFFPIAYGARKYYTKSRIMPLDEVDIYTGSRLKDELLVYNPGERKWWQKISVFFT</sequence>
<feature type="transmembrane region" description="Helical" evidence="8">
    <location>
        <begin position="518"/>
        <end position="539"/>
    </location>
</feature>
<dbReference type="PIRSF" id="PIRSF006060">
    <property type="entry name" value="AA_transporter"/>
    <property type="match status" value="1"/>
</dbReference>
<evidence type="ECO:0000313" key="10">
    <source>
        <dbReference type="EMBL" id="KAL1405259.1"/>
    </source>
</evidence>
<dbReference type="PANTHER" id="PTHR43341:SF20">
    <property type="entry name" value="AAT FAMILY AMINO ACID TRANSPORTER"/>
    <property type="match status" value="1"/>
</dbReference>
<keyword evidence="2" id="KW-0813">Transport</keyword>
<feature type="transmembrane region" description="Helical" evidence="8">
    <location>
        <begin position="73"/>
        <end position="91"/>
    </location>
</feature>
<evidence type="ECO:0000256" key="4">
    <source>
        <dbReference type="ARBA" id="ARBA00022970"/>
    </source>
</evidence>
<dbReference type="Proteomes" id="UP001565368">
    <property type="component" value="Unassembled WGS sequence"/>
</dbReference>
<keyword evidence="5 8" id="KW-1133">Transmembrane helix</keyword>
<organism evidence="10 11">
    <name type="scientific">Vanrija albida</name>
    <dbReference type="NCBI Taxonomy" id="181172"/>
    <lineage>
        <taxon>Eukaryota</taxon>
        <taxon>Fungi</taxon>
        <taxon>Dikarya</taxon>
        <taxon>Basidiomycota</taxon>
        <taxon>Agaricomycotina</taxon>
        <taxon>Tremellomycetes</taxon>
        <taxon>Trichosporonales</taxon>
        <taxon>Trichosporonaceae</taxon>
        <taxon>Vanrija</taxon>
    </lineage>
</organism>
<comment type="caution">
    <text evidence="10">The sequence shown here is derived from an EMBL/GenBank/DDBJ whole genome shotgun (WGS) entry which is preliminary data.</text>
</comment>
<feature type="transmembrane region" description="Helical" evidence="8">
    <location>
        <begin position="103"/>
        <end position="126"/>
    </location>
</feature>
<keyword evidence="6 8" id="KW-0472">Membrane</keyword>
<dbReference type="Gene3D" id="1.20.1740.10">
    <property type="entry name" value="Amino acid/polyamine transporter I"/>
    <property type="match status" value="1"/>
</dbReference>
<comment type="subcellular location">
    <subcellularLocation>
        <location evidence="1">Membrane</location>
        <topology evidence="1">Multi-pass membrane protein</topology>
    </subcellularLocation>
</comment>
<evidence type="ECO:0000256" key="7">
    <source>
        <dbReference type="SAM" id="MobiDB-lite"/>
    </source>
</evidence>
<dbReference type="InterPro" id="IPR004841">
    <property type="entry name" value="AA-permease/SLC12A_dom"/>
</dbReference>
<dbReference type="PROSITE" id="PS00218">
    <property type="entry name" value="AMINO_ACID_PERMEASE_1"/>
    <property type="match status" value="1"/>
</dbReference>
<dbReference type="EMBL" id="JBBXJM010000007">
    <property type="protein sequence ID" value="KAL1405259.1"/>
    <property type="molecule type" value="Genomic_DNA"/>
</dbReference>
<feature type="transmembrane region" description="Helical" evidence="8">
    <location>
        <begin position="184"/>
        <end position="206"/>
    </location>
</feature>
<evidence type="ECO:0000256" key="3">
    <source>
        <dbReference type="ARBA" id="ARBA00022692"/>
    </source>
</evidence>
<evidence type="ECO:0000256" key="2">
    <source>
        <dbReference type="ARBA" id="ARBA00022448"/>
    </source>
</evidence>
<evidence type="ECO:0000259" key="9">
    <source>
        <dbReference type="Pfam" id="PF00324"/>
    </source>
</evidence>
<dbReference type="InterPro" id="IPR050524">
    <property type="entry name" value="APC_YAT"/>
</dbReference>
<evidence type="ECO:0000256" key="6">
    <source>
        <dbReference type="ARBA" id="ARBA00023136"/>
    </source>
</evidence>
<keyword evidence="3 8" id="KW-0812">Transmembrane</keyword>
<feature type="compositionally biased region" description="Low complexity" evidence="7">
    <location>
        <begin position="37"/>
        <end position="51"/>
    </location>
</feature>
<feature type="region of interest" description="Disordered" evidence="7">
    <location>
        <begin position="1"/>
        <end position="56"/>
    </location>
</feature>
<dbReference type="PANTHER" id="PTHR43341">
    <property type="entry name" value="AMINO ACID PERMEASE"/>
    <property type="match status" value="1"/>
</dbReference>
<evidence type="ECO:0000256" key="1">
    <source>
        <dbReference type="ARBA" id="ARBA00004141"/>
    </source>
</evidence>
<dbReference type="GeneID" id="95989928"/>
<feature type="domain" description="Amino acid permease/ SLC12A" evidence="9">
    <location>
        <begin position="72"/>
        <end position="547"/>
    </location>
</feature>
<dbReference type="Pfam" id="PF00324">
    <property type="entry name" value="AA_permease"/>
    <property type="match status" value="1"/>
</dbReference>